<dbReference type="Proteomes" id="UP000325313">
    <property type="component" value="Unassembled WGS sequence"/>
</dbReference>
<feature type="region of interest" description="Disordered" evidence="1">
    <location>
        <begin position="277"/>
        <end position="409"/>
    </location>
</feature>
<dbReference type="AlphaFoldDB" id="A0A5B0S171"/>
<evidence type="ECO:0000256" key="1">
    <source>
        <dbReference type="SAM" id="MobiDB-lite"/>
    </source>
</evidence>
<name>A0A5B0S171_PUCGR</name>
<reference evidence="2 3" key="1">
    <citation type="submission" date="2019-05" db="EMBL/GenBank/DDBJ databases">
        <title>Emergence of the Ug99 lineage of the wheat stem rust pathogen through somatic hybridization.</title>
        <authorList>
            <person name="Li F."/>
            <person name="Upadhyaya N.M."/>
            <person name="Sperschneider J."/>
            <person name="Matny O."/>
            <person name="Nguyen-Phuc H."/>
            <person name="Mago R."/>
            <person name="Raley C."/>
            <person name="Miller M.E."/>
            <person name="Silverstein K.A.T."/>
            <person name="Henningsen E."/>
            <person name="Hirsch C.D."/>
            <person name="Visser B."/>
            <person name="Pretorius Z.A."/>
            <person name="Steffenson B.J."/>
            <person name="Schwessinger B."/>
            <person name="Dodds P.N."/>
            <person name="Figueroa M."/>
        </authorList>
    </citation>
    <scope>NUCLEOTIDE SEQUENCE [LARGE SCALE GENOMIC DNA]</scope>
    <source>
        <strain evidence="2 3">Ug99</strain>
    </source>
</reference>
<comment type="caution">
    <text evidence="2">The sequence shown here is derived from an EMBL/GenBank/DDBJ whole genome shotgun (WGS) entry which is preliminary data.</text>
</comment>
<feature type="compositionally biased region" description="Acidic residues" evidence="1">
    <location>
        <begin position="367"/>
        <end position="409"/>
    </location>
</feature>
<gene>
    <name evidence="2" type="ORF">PGTUg99_033856</name>
</gene>
<feature type="compositionally biased region" description="Basic and acidic residues" evidence="1">
    <location>
        <begin position="292"/>
        <end position="309"/>
    </location>
</feature>
<evidence type="ECO:0000313" key="2">
    <source>
        <dbReference type="EMBL" id="KAA1131627.1"/>
    </source>
</evidence>
<evidence type="ECO:0000313" key="3">
    <source>
        <dbReference type="Proteomes" id="UP000325313"/>
    </source>
</evidence>
<feature type="region of interest" description="Disordered" evidence="1">
    <location>
        <begin position="59"/>
        <end position="80"/>
    </location>
</feature>
<sequence length="409" mass="45872">MYINFCEYDIEARKVYYDKSRSMRERKRECGRLWRALDQQTKLKYKDIEFLKTLPNPFGRGECPGPNGGTSEASRAKNKKSRFYRSAETELWSRKVMLDLKNLGAAHDIEGFVMLYKGNSNEVVSGGSFMGEQFVDMFAKDKKLDISSNFLSFASGQEVIRKATGQVAKVVRPRKRARKLGSKETAWNLGGREKNRDAAREKLNEAISKATHIRRKWPGKKTEKSLKKLGVTLRIKDNSYGINVSHFCGKPGAMGDEQLQKVLRAFAEDLVVLTGPPAPEVPEMLGADPEETSDKELEPSNSNKGERVIAKAPKKKITTDHRRLKSNTAGASAKAARTTSTNAGKKRKRHLSDFSESGEDTPSSSSDDGDEDQDANFNDSDDDDEDDDDEDIDNEDEYEEGDVDDEVDD</sequence>
<accession>A0A5B0S171</accession>
<organism evidence="2 3">
    <name type="scientific">Puccinia graminis f. sp. tritici</name>
    <dbReference type="NCBI Taxonomy" id="56615"/>
    <lineage>
        <taxon>Eukaryota</taxon>
        <taxon>Fungi</taxon>
        <taxon>Dikarya</taxon>
        <taxon>Basidiomycota</taxon>
        <taxon>Pucciniomycotina</taxon>
        <taxon>Pucciniomycetes</taxon>
        <taxon>Pucciniales</taxon>
        <taxon>Pucciniaceae</taxon>
        <taxon>Puccinia</taxon>
    </lineage>
</organism>
<protein>
    <submittedName>
        <fullName evidence="2">Uncharacterized protein</fullName>
    </submittedName>
</protein>
<proteinExistence type="predicted"/>
<dbReference type="EMBL" id="VDEP01000103">
    <property type="protein sequence ID" value="KAA1131627.1"/>
    <property type="molecule type" value="Genomic_DNA"/>
</dbReference>